<reference evidence="1 2" key="1">
    <citation type="submission" date="2020-06" db="EMBL/GenBank/DDBJ databases">
        <title>Nonomuraea sp. SMC257, a novel actinomycete isolated from soil.</title>
        <authorList>
            <person name="Chanama M."/>
        </authorList>
    </citation>
    <scope>NUCLEOTIDE SEQUENCE [LARGE SCALE GENOMIC DNA]</scope>
    <source>
        <strain evidence="1 2">SMC257</strain>
    </source>
</reference>
<gene>
    <name evidence="1" type="ORF">HTZ77_32145</name>
</gene>
<organism evidence="1 2">
    <name type="scientific">Nonomuraea montanisoli</name>
    <dbReference type="NCBI Taxonomy" id="2741721"/>
    <lineage>
        <taxon>Bacteria</taxon>
        <taxon>Bacillati</taxon>
        <taxon>Actinomycetota</taxon>
        <taxon>Actinomycetes</taxon>
        <taxon>Streptosporangiales</taxon>
        <taxon>Streptosporangiaceae</taxon>
        <taxon>Nonomuraea</taxon>
    </lineage>
</organism>
<accession>A0A7Y6IDD9</accession>
<sequence length="722" mass="80793">MGDPQYIEQDRLDRETRDLVTGLRQQALLNYGEMIAVKQVFEHTVDHDEIELPFLTAVKTVFAKPKNGDDLYGRLREPGSVLVLSMPPDSGRTMLAYALLARLLDDGLISEARTLRYGGASDFPVRRLPHQWNRGFLLVLPADEEESEVQVSPQFGSRIGTLCDELKNRNNRLIILTHPDQWRRISMGSPHDIAPSITPASPQEITAKWLSAEEPDLPRHLWLGAVEIQRLLHDARPTDALQVVDLILSAHRGALRSSTEHPDYRAETDEGRNEFQRLVQSVVDARHNWTRELLTWHRQVGRTSVERNFLLAASVLRGAPVANVYANAAALSATFEEKVELSTSGQTSPGVIELLDTVKGEISDEGTIIFTRPGWDDAVLEYFWIDRPLARKQFLAWLADAPIKDRQEALEGLRQEDREALAQRIVSFALRWAVRHQRQEPLRALAEAWHTSHTGSRTGRMWSVLVELVSAAAARETASYLHVLLLNWAKSGRPSLQKAVIAVCGSDFGRVHTVKALRRLKRATTPPDAQVINALRETVRELWTEVSLRQSLLAFITSWCDEMDESRAGGHQAFAALASAAGPDDPSMPLLLDSADETERNLTVTMLPTGWRTLLDQTHGSAQAMEAKAAVSLWMSAALRDEGLAPSILSSLRQAVAPGGPEGAQQRRDRLRTYVVAWSEEGDDALREQRRAIYGQLSQLLDIDLTTTMRHQLQQQPSDEEP</sequence>
<dbReference type="AlphaFoldDB" id="A0A7Y6IDD9"/>
<comment type="caution">
    <text evidence="1">The sequence shown here is derived from an EMBL/GenBank/DDBJ whole genome shotgun (WGS) entry which is preliminary data.</text>
</comment>
<keyword evidence="2" id="KW-1185">Reference proteome</keyword>
<evidence type="ECO:0000313" key="1">
    <source>
        <dbReference type="EMBL" id="NUW36036.1"/>
    </source>
</evidence>
<protein>
    <submittedName>
        <fullName evidence="1">Uncharacterized protein</fullName>
    </submittedName>
</protein>
<name>A0A7Y6IDD9_9ACTN</name>
<dbReference type="Proteomes" id="UP000586042">
    <property type="component" value="Unassembled WGS sequence"/>
</dbReference>
<evidence type="ECO:0000313" key="2">
    <source>
        <dbReference type="Proteomes" id="UP000586042"/>
    </source>
</evidence>
<dbReference type="EMBL" id="JABWGN010000013">
    <property type="protein sequence ID" value="NUW36036.1"/>
    <property type="molecule type" value="Genomic_DNA"/>
</dbReference>
<proteinExistence type="predicted"/>
<dbReference type="RefSeq" id="WP_175593481.1">
    <property type="nucleotide sequence ID" value="NZ_JABWGN010000013.1"/>
</dbReference>